<dbReference type="RefSeq" id="WP_306975813.1">
    <property type="nucleotide sequence ID" value="NZ_JAUSTQ010000004.1"/>
</dbReference>
<dbReference type="Pfam" id="PF07702">
    <property type="entry name" value="UTRA"/>
    <property type="match status" value="1"/>
</dbReference>
<dbReference type="SMART" id="SM00345">
    <property type="entry name" value="HTH_GNTR"/>
    <property type="match status" value="1"/>
</dbReference>
<dbReference type="SMART" id="SM00866">
    <property type="entry name" value="UTRA"/>
    <property type="match status" value="1"/>
</dbReference>
<dbReference type="InterPro" id="IPR028978">
    <property type="entry name" value="Chorismate_lyase_/UTRA_dom_sf"/>
</dbReference>
<dbReference type="CDD" id="cd07377">
    <property type="entry name" value="WHTH_GntR"/>
    <property type="match status" value="1"/>
</dbReference>
<evidence type="ECO:0000256" key="3">
    <source>
        <dbReference type="ARBA" id="ARBA00023163"/>
    </source>
</evidence>
<evidence type="ECO:0000313" key="6">
    <source>
        <dbReference type="Proteomes" id="UP001224359"/>
    </source>
</evidence>
<feature type="domain" description="HTH gntR-type" evidence="4">
    <location>
        <begin position="8"/>
        <end position="76"/>
    </location>
</feature>
<keyword evidence="6" id="KW-1185">Reference proteome</keyword>
<organism evidence="5 6">
    <name type="scientific">Alkalibacillus salilacus</name>
    <dbReference type="NCBI Taxonomy" id="284582"/>
    <lineage>
        <taxon>Bacteria</taxon>
        <taxon>Bacillati</taxon>
        <taxon>Bacillota</taxon>
        <taxon>Bacilli</taxon>
        <taxon>Bacillales</taxon>
        <taxon>Bacillaceae</taxon>
        <taxon>Alkalibacillus</taxon>
    </lineage>
</organism>
<dbReference type="Pfam" id="PF00392">
    <property type="entry name" value="GntR"/>
    <property type="match status" value="1"/>
</dbReference>
<dbReference type="SUPFAM" id="SSF46785">
    <property type="entry name" value="Winged helix' DNA-binding domain"/>
    <property type="match status" value="1"/>
</dbReference>
<dbReference type="InterPro" id="IPR036388">
    <property type="entry name" value="WH-like_DNA-bd_sf"/>
</dbReference>
<dbReference type="Gene3D" id="3.40.1410.10">
    <property type="entry name" value="Chorismate lyase-like"/>
    <property type="match status" value="1"/>
</dbReference>
<dbReference type="InterPro" id="IPR000524">
    <property type="entry name" value="Tscrpt_reg_HTH_GntR"/>
</dbReference>
<proteinExistence type="predicted"/>
<dbReference type="PANTHER" id="PTHR44846:SF1">
    <property type="entry name" value="MANNOSYL-D-GLYCERATE TRANSPORT_METABOLISM SYSTEM REPRESSOR MNGR-RELATED"/>
    <property type="match status" value="1"/>
</dbReference>
<keyword evidence="3" id="KW-0804">Transcription</keyword>
<dbReference type="Proteomes" id="UP001224359">
    <property type="component" value="Unassembled WGS sequence"/>
</dbReference>
<dbReference type="PROSITE" id="PS50949">
    <property type="entry name" value="HTH_GNTR"/>
    <property type="match status" value="1"/>
</dbReference>
<name>A0ABT9VEI1_9BACI</name>
<dbReference type="PRINTS" id="PR00035">
    <property type="entry name" value="HTHGNTR"/>
</dbReference>
<reference evidence="5 6" key="1">
    <citation type="submission" date="2023-07" db="EMBL/GenBank/DDBJ databases">
        <title>Genomic Encyclopedia of Type Strains, Phase IV (KMG-IV): sequencing the most valuable type-strain genomes for metagenomic binning, comparative biology and taxonomic classification.</title>
        <authorList>
            <person name="Goeker M."/>
        </authorList>
    </citation>
    <scope>NUCLEOTIDE SEQUENCE [LARGE SCALE GENOMIC DNA]</scope>
    <source>
        <strain evidence="5 6">DSM 16460</strain>
    </source>
</reference>
<evidence type="ECO:0000313" key="5">
    <source>
        <dbReference type="EMBL" id="MDQ0159381.1"/>
    </source>
</evidence>
<keyword evidence="2" id="KW-0238">DNA-binding</keyword>
<sequence length="238" mass="27370">MTDNQRRIPLYLQIKRKLIDRIHNGDLSPGDPIPSESQLMQQYNVSRTTVRQTIRDLANDGIVETRRGAASRVKEEPQEDLHNPGIVHHELGTGFSVKVLRSQFMKEHSFAKKELELREKEQVYLLERIRLADGYPIGLQQLFAPVYISDMLTEKENEWFDIFPVLGMHGINYSTIKESVTAIIANRDEADLLGITSGDPLIEINRVTLGEDQNPIEYSKTKYLPSAFNYRIEVGRKY</sequence>
<evidence type="ECO:0000256" key="1">
    <source>
        <dbReference type="ARBA" id="ARBA00023015"/>
    </source>
</evidence>
<keyword evidence="1" id="KW-0805">Transcription regulation</keyword>
<dbReference type="InterPro" id="IPR036390">
    <property type="entry name" value="WH_DNA-bd_sf"/>
</dbReference>
<dbReference type="SUPFAM" id="SSF64288">
    <property type="entry name" value="Chorismate lyase-like"/>
    <property type="match status" value="1"/>
</dbReference>
<comment type="caution">
    <text evidence="5">The sequence shown here is derived from an EMBL/GenBank/DDBJ whole genome shotgun (WGS) entry which is preliminary data.</text>
</comment>
<evidence type="ECO:0000259" key="4">
    <source>
        <dbReference type="PROSITE" id="PS50949"/>
    </source>
</evidence>
<evidence type="ECO:0000256" key="2">
    <source>
        <dbReference type="ARBA" id="ARBA00023125"/>
    </source>
</evidence>
<dbReference type="InterPro" id="IPR050679">
    <property type="entry name" value="Bact_HTH_transcr_reg"/>
</dbReference>
<accession>A0ABT9VEI1</accession>
<dbReference type="EMBL" id="JAUSTQ010000004">
    <property type="protein sequence ID" value="MDQ0159381.1"/>
    <property type="molecule type" value="Genomic_DNA"/>
</dbReference>
<dbReference type="Gene3D" id="1.10.10.10">
    <property type="entry name" value="Winged helix-like DNA-binding domain superfamily/Winged helix DNA-binding domain"/>
    <property type="match status" value="1"/>
</dbReference>
<dbReference type="PANTHER" id="PTHR44846">
    <property type="entry name" value="MANNOSYL-D-GLYCERATE TRANSPORT/METABOLISM SYSTEM REPRESSOR MNGR-RELATED"/>
    <property type="match status" value="1"/>
</dbReference>
<protein>
    <submittedName>
        <fullName evidence="5">GntR family transcriptional regulator</fullName>
    </submittedName>
</protein>
<gene>
    <name evidence="5" type="ORF">J2S77_001345</name>
</gene>
<dbReference type="InterPro" id="IPR011663">
    <property type="entry name" value="UTRA"/>
</dbReference>